<keyword evidence="2" id="KW-1185">Reference proteome</keyword>
<sequence>MLCFNSYFLFFIYNVHSELFNFIHYYSKTIKTPVWSSRCIFSSCPPSYSVLCTGYNLDKLVPYGRTTHLRGRLHEEHGCRSLNQKLILGLSKSKTTCKPKNDLIEEQR</sequence>
<evidence type="ECO:0000313" key="1">
    <source>
        <dbReference type="EMBL" id="KAG6535364.1"/>
    </source>
</evidence>
<proteinExistence type="predicted"/>
<dbReference type="Proteomes" id="UP000734854">
    <property type="component" value="Unassembled WGS sequence"/>
</dbReference>
<reference evidence="1 2" key="1">
    <citation type="submission" date="2020-08" db="EMBL/GenBank/DDBJ databases">
        <title>Plant Genome Project.</title>
        <authorList>
            <person name="Zhang R.-G."/>
        </authorList>
    </citation>
    <scope>NUCLEOTIDE SEQUENCE [LARGE SCALE GENOMIC DNA]</scope>
    <source>
        <tissue evidence="1">Rhizome</tissue>
    </source>
</reference>
<organism evidence="1 2">
    <name type="scientific">Zingiber officinale</name>
    <name type="common">Ginger</name>
    <name type="synonym">Amomum zingiber</name>
    <dbReference type="NCBI Taxonomy" id="94328"/>
    <lineage>
        <taxon>Eukaryota</taxon>
        <taxon>Viridiplantae</taxon>
        <taxon>Streptophyta</taxon>
        <taxon>Embryophyta</taxon>
        <taxon>Tracheophyta</taxon>
        <taxon>Spermatophyta</taxon>
        <taxon>Magnoliopsida</taxon>
        <taxon>Liliopsida</taxon>
        <taxon>Zingiberales</taxon>
        <taxon>Zingiberaceae</taxon>
        <taxon>Zingiber</taxon>
    </lineage>
</organism>
<comment type="caution">
    <text evidence="1">The sequence shown here is derived from an EMBL/GenBank/DDBJ whole genome shotgun (WGS) entry which is preliminary data.</text>
</comment>
<accession>A0A8J5LRD2</accession>
<dbReference type="EMBL" id="JACMSC010000001">
    <property type="protein sequence ID" value="KAG6535364.1"/>
    <property type="molecule type" value="Genomic_DNA"/>
</dbReference>
<dbReference type="AlphaFoldDB" id="A0A8J5LRD2"/>
<gene>
    <name evidence="1" type="ORF">ZIOFF_000330</name>
</gene>
<name>A0A8J5LRD2_ZINOF</name>
<evidence type="ECO:0000313" key="2">
    <source>
        <dbReference type="Proteomes" id="UP000734854"/>
    </source>
</evidence>
<protein>
    <submittedName>
        <fullName evidence="1">Uncharacterized protein</fullName>
    </submittedName>
</protein>